<comment type="caution">
    <text evidence="8">The sequence shown here is derived from an EMBL/GenBank/DDBJ whole genome shotgun (WGS) entry which is preliminary data.</text>
</comment>
<dbReference type="Gene3D" id="3.40.1550.10">
    <property type="entry name" value="CheC-like"/>
    <property type="match status" value="1"/>
</dbReference>
<sequence length="436" mass="48985">MERQTGKPEIAGQKRNIKLTPALGDWTTYKPPKVLVKRVKTGLYGFDRLSTEDLKLALMIHYRFMEKMLQRFKVDLNMSVELFSVSVEQTTYLNFMRTMSGSVAQTKVTLPGIHDTVNFVFDLLLANSIINYSLGSHDLELINRALTDAENEVLSTTLTGYLPEYTNTFRNVFAPPSAGKINSPDTVIDQSINTSATYVAFSAEISLADNPPGRIVIGYLGNTIKNLLAKYKQKEPRLNFARLHPGILSKITVPVIIDLGQTSLTTNEIHQLEDGDVISLDSSIKSAIPLKIGKIMKLLCQPGIKDNKISIRIAGIKDEDRIEVTPPPLEEEPTLKLAPTTEPPAKDQLIEEEPIDTDEKTSENTEEENMETEDDFLEDDFEDDFLGDDDDDDDLDSEEEKEDSTEESAETEEETTDDDFLDDDFSEENEITEKEE</sequence>
<dbReference type="GO" id="GO:0006935">
    <property type="term" value="P:chemotaxis"/>
    <property type="evidence" value="ECO:0007669"/>
    <property type="project" value="UniProtKB-KW"/>
</dbReference>
<evidence type="ECO:0000256" key="6">
    <source>
        <dbReference type="SAM" id="MobiDB-lite"/>
    </source>
</evidence>
<dbReference type="InterPro" id="IPR028976">
    <property type="entry name" value="CheC-like_sf"/>
</dbReference>
<accession>A0A1F4TIN7</accession>
<reference evidence="8 9" key="1">
    <citation type="journal article" date="2016" name="Nat. Commun.">
        <title>Thousands of microbial genomes shed light on interconnected biogeochemical processes in an aquifer system.</title>
        <authorList>
            <person name="Anantharaman K."/>
            <person name="Brown C.T."/>
            <person name="Hug L.A."/>
            <person name="Sharon I."/>
            <person name="Castelle C.J."/>
            <person name="Probst A.J."/>
            <person name="Thomas B.C."/>
            <person name="Singh A."/>
            <person name="Wilkins M.J."/>
            <person name="Karaoz U."/>
            <person name="Brodie E.L."/>
            <person name="Williams K.H."/>
            <person name="Hubbard S.S."/>
            <person name="Banfield J.F."/>
        </authorList>
    </citation>
    <scope>NUCLEOTIDE SEQUENCE [LARGE SCALE GENOMIC DNA]</scope>
</reference>
<dbReference type="GO" id="GO:0005886">
    <property type="term" value="C:plasma membrane"/>
    <property type="evidence" value="ECO:0007669"/>
    <property type="project" value="UniProtKB-SubCell"/>
</dbReference>
<keyword evidence="4" id="KW-0283">Flagellar rotation</keyword>
<feature type="compositionally biased region" description="Acidic residues" evidence="6">
    <location>
        <begin position="364"/>
        <end position="436"/>
    </location>
</feature>
<protein>
    <recommendedName>
        <fullName evidence="7">Flagellar motor switch protein FliN-like C-terminal domain-containing protein</fullName>
    </recommendedName>
</protein>
<organism evidence="8 9">
    <name type="scientific">candidate division WOR-1 bacterium RIFOXYC2_FULL_41_25</name>
    <dbReference type="NCBI Taxonomy" id="1802586"/>
    <lineage>
        <taxon>Bacteria</taxon>
        <taxon>Bacillati</taxon>
        <taxon>Saganbacteria</taxon>
    </lineage>
</organism>
<evidence type="ECO:0000256" key="3">
    <source>
        <dbReference type="ARBA" id="ARBA00022500"/>
    </source>
</evidence>
<evidence type="ECO:0000256" key="1">
    <source>
        <dbReference type="ARBA" id="ARBA00004202"/>
    </source>
</evidence>
<dbReference type="InterPro" id="IPR001543">
    <property type="entry name" value="FliN-like_C"/>
</dbReference>
<evidence type="ECO:0000313" key="9">
    <source>
        <dbReference type="Proteomes" id="UP000177309"/>
    </source>
</evidence>
<dbReference type="Proteomes" id="UP000177309">
    <property type="component" value="Unassembled WGS sequence"/>
</dbReference>
<dbReference type="InterPro" id="IPR036429">
    <property type="entry name" value="SpoA-like_sf"/>
</dbReference>
<dbReference type="GO" id="GO:0097588">
    <property type="term" value="P:archaeal or bacterial-type flagellum-dependent cell motility"/>
    <property type="evidence" value="ECO:0007669"/>
    <property type="project" value="UniProtKB-KW"/>
</dbReference>
<feature type="domain" description="Flagellar motor switch protein FliN-like C-terminal" evidence="7">
    <location>
        <begin position="248"/>
        <end position="316"/>
    </location>
</feature>
<feature type="region of interest" description="Disordered" evidence="6">
    <location>
        <begin position="322"/>
        <end position="436"/>
    </location>
</feature>
<dbReference type="Gene3D" id="2.30.330.10">
    <property type="entry name" value="SpoA-like"/>
    <property type="match status" value="1"/>
</dbReference>
<comment type="subcellular location">
    <subcellularLocation>
        <location evidence="1">Cell membrane</location>
        <topology evidence="1">Peripheral membrane protein</topology>
    </subcellularLocation>
</comment>
<keyword evidence="5" id="KW-0472">Membrane</keyword>
<evidence type="ECO:0000256" key="2">
    <source>
        <dbReference type="ARBA" id="ARBA00022475"/>
    </source>
</evidence>
<keyword evidence="2" id="KW-1003">Cell membrane</keyword>
<name>A0A1F4TIN7_UNCSA</name>
<dbReference type="AlphaFoldDB" id="A0A1F4TIN7"/>
<evidence type="ECO:0000259" key="7">
    <source>
        <dbReference type="Pfam" id="PF01052"/>
    </source>
</evidence>
<evidence type="ECO:0000313" key="8">
    <source>
        <dbReference type="EMBL" id="OGC32546.1"/>
    </source>
</evidence>
<proteinExistence type="predicted"/>
<keyword evidence="3" id="KW-0145">Chemotaxis</keyword>
<evidence type="ECO:0000256" key="4">
    <source>
        <dbReference type="ARBA" id="ARBA00022779"/>
    </source>
</evidence>
<gene>
    <name evidence="8" type="ORF">A2462_02925</name>
</gene>
<dbReference type="EMBL" id="MEUI01000049">
    <property type="protein sequence ID" value="OGC32546.1"/>
    <property type="molecule type" value="Genomic_DNA"/>
</dbReference>
<dbReference type="Pfam" id="PF01052">
    <property type="entry name" value="FliMN_C"/>
    <property type="match status" value="1"/>
</dbReference>
<dbReference type="SUPFAM" id="SSF101801">
    <property type="entry name" value="Surface presentation of antigens (SPOA)"/>
    <property type="match status" value="1"/>
</dbReference>
<evidence type="ECO:0000256" key="5">
    <source>
        <dbReference type="ARBA" id="ARBA00023136"/>
    </source>
</evidence>